<name>A0A1Y4LZE9_9FIRM</name>
<gene>
    <name evidence="1" type="ORF">B5F15_04910</name>
</gene>
<accession>A0A1Y4LZE9</accession>
<evidence type="ECO:0000313" key="1">
    <source>
        <dbReference type="EMBL" id="OUP59762.1"/>
    </source>
</evidence>
<comment type="caution">
    <text evidence="1">The sequence shown here is derived from an EMBL/GenBank/DDBJ whole genome shotgun (WGS) entry which is preliminary data.</text>
</comment>
<dbReference type="Proteomes" id="UP000195326">
    <property type="component" value="Unassembled WGS sequence"/>
</dbReference>
<dbReference type="EMBL" id="NFKL01000005">
    <property type="protein sequence ID" value="OUP59762.1"/>
    <property type="molecule type" value="Genomic_DNA"/>
</dbReference>
<reference evidence="2" key="1">
    <citation type="submission" date="2017-04" db="EMBL/GenBank/DDBJ databases">
        <title>Function of individual gut microbiota members based on whole genome sequencing of pure cultures obtained from chicken caecum.</title>
        <authorList>
            <person name="Medvecky M."/>
            <person name="Cejkova D."/>
            <person name="Polansky O."/>
            <person name="Karasova D."/>
            <person name="Kubasova T."/>
            <person name="Cizek A."/>
            <person name="Rychlik I."/>
        </authorList>
    </citation>
    <scope>NUCLEOTIDE SEQUENCE [LARGE SCALE GENOMIC DNA]</scope>
    <source>
        <strain evidence="2">An179</strain>
    </source>
</reference>
<sequence length="464" mass="53704">MFILDPEMMKKTFLMGENGTNFTHKSAQHIKLFPFTANNTATIITSFSAVIGEWLRLACNQNKVPESMEATLSKLADSMDDIGAYEKEQLLQIARSIYWDDDEKHSLRPKSITAMCYIPCDDQTALKTAQYLYSVLADSENLSKVVNQAAEHAIKEVNVLEKAVFEALQAKIEPLAPIDPYYIVHLAPQKIFMKDLKFILKNAARTKEYLVDLLEFYHFFYTSQTCLALSRFEHGDRYEIVPLYFSLDWERTNKARECYRSGWQQLLPAIKQQFYHAVTLEILNQNPTGEQFDYIALRDYVEKAGMEEEVAAQIRCVCDLYRNAISDCSELNDLQKNEQLGTVFSEVNYLYESVRTQFRSTGRGRVSDGYVKHFETFCHDRFLKSRGASGLMLNITEEFLIFLTKLAIHDEEKLSLNEVFRQFELRGVFLDQPSKDEVVQFYTKLNLIEKKSDSGDAQYVRRIL</sequence>
<dbReference type="RefSeq" id="WP_087414567.1">
    <property type="nucleotide sequence ID" value="NZ_NFKL01000005.1"/>
</dbReference>
<organism evidence="1 2">
    <name type="scientific">Butyricicoccus pullicaecorum</name>
    <dbReference type="NCBI Taxonomy" id="501571"/>
    <lineage>
        <taxon>Bacteria</taxon>
        <taxon>Bacillati</taxon>
        <taxon>Bacillota</taxon>
        <taxon>Clostridia</taxon>
        <taxon>Eubacteriales</taxon>
        <taxon>Butyricicoccaceae</taxon>
        <taxon>Butyricicoccus</taxon>
    </lineage>
</organism>
<proteinExistence type="predicted"/>
<dbReference type="AlphaFoldDB" id="A0A1Y4LZE9"/>
<dbReference type="NCBIfam" id="TIGR03236">
    <property type="entry name" value="dnd_assoc_1"/>
    <property type="match status" value="1"/>
</dbReference>
<evidence type="ECO:0000313" key="2">
    <source>
        <dbReference type="Proteomes" id="UP000195326"/>
    </source>
</evidence>
<dbReference type="InterPro" id="IPR017645">
    <property type="entry name" value="Dnd_assoc_1"/>
</dbReference>
<protein>
    <submittedName>
        <fullName evidence="1">DNA phosphorothioation-dependent restriction protein DptG</fullName>
    </submittedName>
</protein>